<dbReference type="Pfam" id="PF05199">
    <property type="entry name" value="GMC_oxred_C"/>
    <property type="match status" value="1"/>
</dbReference>
<dbReference type="SUPFAM" id="SSF51905">
    <property type="entry name" value="FAD/NAD(P)-binding domain"/>
    <property type="match status" value="1"/>
</dbReference>
<dbReference type="GO" id="GO:0016614">
    <property type="term" value="F:oxidoreductase activity, acting on CH-OH group of donors"/>
    <property type="evidence" value="ECO:0007669"/>
    <property type="project" value="InterPro"/>
</dbReference>
<sequence length="639" mass="69580">MREIIIPLCLSVVQVAAQQASYEYVVIGSGPGGGTVAANLARAGHSVFVIEAGGDHGDSLLQQIPNFADPSGEDPTMAWDFFVNHFQDEEQAHKDSKYTWRNGDGTLYVGTEPDEGAEPLGILYPRAATLGGCGNHNALNFALPPDNDWDDIANLTGDSTWSAKTMRQYYEQIENNHYVARNSTASEGHGFSGWLGSNRNELHLFDTQPGFVEHLQRLFCALGSVCPNSTEETFTLLQRDLNRIDGDRYEETSLFQLPLHEDELRRRSSSQTYLRDTVNERNEDGSQKYPLTISTDSLATRVLFDTSSDKPRATGVSYLHGQALYRADKRYNGIQRGTALNVTATREVIVSGGAFNTPQILKLSGVGPRAELESFNISVVKDLPAVGTNLVDNYEAVIRVEASTPHGSPFAQCTNLAPGDPCLREWRENGTGPYGMGAAPAGMLYRSNVSETADADLFLFGGAGGVFEGHFPGFSNPELGPPPNTSFWSVVKMQYQNHAGTVTLRSADPQDTPIINFNFFSEGGEHDIQALSEGVQFVLDVLKDTPPPYGPYTIIRPDPSKDLKEAIMDQAFSHHAAGTCHIGLDETDSCVDSRLRVHGIDGLRVVDGSVFPKTPGGFPILPTFLVSTKASDTILLDIV</sequence>
<dbReference type="Pfam" id="PF00732">
    <property type="entry name" value="GMC_oxred_N"/>
    <property type="match status" value="1"/>
</dbReference>
<reference evidence="5" key="1">
    <citation type="journal article" date="2020" name="Stud. Mycol.">
        <title>101 Dothideomycetes genomes: a test case for predicting lifestyles and emergence of pathogens.</title>
        <authorList>
            <person name="Haridas S."/>
            <person name="Albert R."/>
            <person name="Binder M."/>
            <person name="Bloem J."/>
            <person name="Labutti K."/>
            <person name="Salamov A."/>
            <person name="Andreopoulos B."/>
            <person name="Baker S."/>
            <person name="Barry K."/>
            <person name="Bills G."/>
            <person name="Bluhm B."/>
            <person name="Cannon C."/>
            <person name="Castanera R."/>
            <person name="Culley D."/>
            <person name="Daum C."/>
            <person name="Ezra D."/>
            <person name="Gonzalez J."/>
            <person name="Henrissat B."/>
            <person name="Kuo A."/>
            <person name="Liang C."/>
            <person name="Lipzen A."/>
            <person name="Lutzoni F."/>
            <person name="Magnuson J."/>
            <person name="Mondo S."/>
            <person name="Nolan M."/>
            <person name="Ohm R."/>
            <person name="Pangilinan J."/>
            <person name="Park H.-J."/>
            <person name="Ramirez L."/>
            <person name="Alfaro M."/>
            <person name="Sun H."/>
            <person name="Tritt A."/>
            <person name="Yoshinaga Y."/>
            <person name="Zwiers L.-H."/>
            <person name="Turgeon B."/>
            <person name="Goodwin S."/>
            <person name="Spatafora J."/>
            <person name="Crous P."/>
            <person name="Grigoriev I."/>
        </authorList>
    </citation>
    <scope>NUCLEOTIDE SEQUENCE</scope>
    <source>
        <strain evidence="5">CBS 690.94</strain>
    </source>
</reference>
<dbReference type="InterPro" id="IPR036188">
    <property type="entry name" value="FAD/NAD-bd_sf"/>
</dbReference>
<dbReference type="EMBL" id="MU001507">
    <property type="protein sequence ID" value="KAF2440219.1"/>
    <property type="molecule type" value="Genomic_DNA"/>
</dbReference>
<comment type="cofactor">
    <cofactor evidence="2">
        <name>FAD</name>
        <dbReference type="ChEBI" id="CHEBI:57692"/>
    </cofactor>
</comment>
<keyword evidence="2" id="KW-0274">FAD</keyword>
<evidence type="ECO:0000313" key="6">
    <source>
        <dbReference type="Proteomes" id="UP000799764"/>
    </source>
</evidence>
<dbReference type="Proteomes" id="UP000799764">
    <property type="component" value="Unassembled WGS sequence"/>
</dbReference>
<dbReference type="InterPro" id="IPR000172">
    <property type="entry name" value="GMC_OxRdtase_N"/>
</dbReference>
<feature type="domain" description="Glucose-methanol-choline oxidoreductase N-terminal" evidence="4">
    <location>
        <begin position="353"/>
        <end position="367"/>
    </location>
</feature>
<dbReference type="PROSITE" id="PS00624">
    <property type="entry name" value="GMC_OXRED_2"/>
    <property type="match status" value="1"/>
</dbReference>
<evidence type="ECO:0000256" key="3">
    <source>
        <dbReference type="SAM" id="SignalP"/>
    </source>
</evidence>
<name>A0A9P4PBT7_9PLEO</name>
<evidence type="ECO:0000256" key="2">
    <source>
        <dbReference type="PIRSR" id="PIRSR000137-2"/>
    </source>
</evidence>
<keyword evidence="2" id="KW-0285">Flavoprotein</keyword>
<dbReference type="PANTHER" id="PTHR11552:SF213">
    <property type="entry name" value="DEHYDROGENASE, PUTATIVE-RELATED"/>
    <property type="match status" value="1"/>
</dbReference>
<feature type="chain" id="PRO_5040355471" evidence="3">
    <location>
        <begin position="18"/>
        <end position="639"/>
    </location>
</feature>
<dbReference type="GO" id="GO:0050660">
    <property type="term" value="F:flavin adenine dinucleotide binding"/>
    <property type="evidence" value="ECO:0007669"/>
    <property type="project" value="InterPro"/>
</dbReference>
<evidence type="ECO:0000259" key="4">
    <source>
        <dbReference type="PROSITE" id="PS00624"/>
    </source>
</evidence>
<comment type="similarity">
    <text evidence="1">Belongs to the GMC oxidoreductase family.</text>
</comment>
<feature type="binding site" evidence="2">
    <location>
        <position position="608"/>
    </location>
    <ligand>
        <name>FAD</name>
        <dbReference type="ChEBI" id="CHEBI:57692"/>
    </ligand>
</feature>
<dbReference type="InterPro" id="IPR007867">
    <property type="entry name" value="GMC_OxRtase_C"/>
</dbReference>
<protein>
    <submittedName>
        <fullName evidence="5">GMC oxidoreductase</fullName>
    </submittedName>
</protein>
<proteinExistence type="inferred from homology"/>
<organism evidence="5 6">
    <name type="scientific">Karstenula rhodostoma CBS 690.94</name>
    <dbReference type="NCBI Taxonomy" id="1392251"/>
    <lineage>
        <taxon>Eukaryota</taxon>
        <taxon>Fungi</taxon>
        <taxon>Dikarya</taxon>
        <taxon>Ascomycota</taxon>
        <taxon>Pezizomycotina</taxon>
        <taxon>Dothideomycetes</taxon>
        <taxon>Pleosporomycetidae</taxon>
        <taxon>Pleosporales</taxon>
        <taxon>Massarineae</taxon>
        <taxon>Didymosphaeriaceae</taxon>
        <taxon>Karstenula</taxon>
    </lineage>
</organism>
<dbReference type="PANTHER" id="PTHR11552">
    <property type="entry name" value="GLUCOSE-METHANOL-CHOLINE GMC OXIDOREDUCTASE"/>
    <property type="match status" value="1"/>
</dbReference>
<keyword evidence="6" id="KW-1185">Reference proteome</keyword>
<comment type="caution">
    <text evidence="5">The sequence shown here is derived from an EMBL/GenBank/DDBJ whole genome shotgun (WGS) entry which is preliminary data.</text>
</comment>
<dbReference type="SUPFAM" id="SSF54373">
    <property type="entry name" value="FAD-linked reductases, C-terminal domain"/>
    <property type="match status" value="1"/>
</dbReference>
<evidence type="ECO:0000313" key="5">
    <source>
        <dbReference type="EMBL" id="KAF2440219.1"/>
    </source>
</evidence>
<evidence type="ECO:0000256" key="1">
    <source>
        <dbReference type="ARBA" id="ARBA00010790"/>
    </source>
</evidence>
<dbReference type="InterPro" id="IPR012132">
    <property type="entry name" value="GMC_OxRdtase"/>
</dbReference>
<gene>
    <name evidence="5" type="ORF">P171DRAFT_368073</name>
</gene>
<dbReference type="OrthoDB" id="269227at2759"/>
<accession>A0A9P4PBT7</accession>
<dbReference type="PIRSF" id="PIRSF000137">
    <property type="entry name" value="Alcohol_oxidase"/>
    <property type="match status" value="1"/>
</dbReference>
<feature type="signal peptide" evidence="3">
    <location>
        <begin position="1"/>
        <end position="17"/>
    </location>
</feature>
<keyword evidence="3" id="KW-0732">Signal</keyword>
<dbReference type="Gene3D" id="3.50.50.60">
    <property type="entry name" value="FAD/NAD(P)-binding domain"/>
    <property type="match status" value="1"/>
</dbReference>
<dbReference type="Gene3D" id="3.30.560.10">
    <property type="entry name" value="Glucose Oxidase, domain 3"/>
    <property type="match status" value="1"/>
</dbReference>
<dbReference type="AlphaFoldDB" id="A0A9P4PBT7"/>